<name>A0A2Z6RKC2_9GLOM</name>
<evidence type="ECO:0000259" key="3">
    <source>
        <dbReference type="PROSITE" id="PS51253"/>
    </source>
</evidence>
<reference evidence="4 5" key="1">
    <citation type="submission" date="2017-11" db="EMBL/GenBank/DDBJ databases">
        <title>The genome of Rhizophagus clarus HR1 reveals common genetic basis of auxotrophy among arbuscular mycorrhizal fungi.</title>
        <authorList>
            <person name="Kobayashi Y."/>
        </authorList>
    </citation>
    <scope>NUCLEOTIDE SEQUENCE [LARGE SCALE GENOMIC DNA]</scope>
    <source>
        <strain evidence="4 5">HR1</strain>
    </source>
</reference>
<dbReference type="Pfam" id="PF03221">
    <property type="entry name" value="HTH_Tnp_Tc5"/>
    <property type="match status" value="1"/>
</dbReference>
<keyword evidence="1" id="KW-0238">DNA-binding</keyword>
<evidence type="ECO:0000313" key="5">
    <source>
        <dbReference type="Proteomes" id="UP000247702"/>
    </source>
</evidence>
<organism evidence="4 5">
    <name type="scientific">Rhizophagus clarus</name>
    <dbReference type="NCBI Taxonomy" id="94130"/>
    <lineage>
        <taxon>Eukaryota</taxon>
        <taxon>Fungi</taxon>
        <taxon>Fungi incertae sedis</taxon>
        <taxon>Mucoromycota</taxon>
        <taxon>Glomeromycotina</taxon>
        <taxon>Glomeromycetes</taxon>
        <taxon>Glomerales</taxon>
        <taxon>Glomeraceae</taxon>
        <taxon>Rhizophagus</taxon>
    </lineage>
</organism>
<dbReference type="InterPro" id="IPR050863">
    <property type="entry name" value="CenT-Element_Derived"/>
</dbReference>
<accession>A0A2Z6RKC2</accession>
<feature type="region of interest" description="Disordered" evidence="2">
    <location>
        <begin position="149"/>
        <end position="177"/>
    </location>
</feature>
<evidence type="ECO:0000256" key="1">
    <source>
        <dbReference type="ARBA" id="ARBA00023125"/>
    </source>
</evidence>
<dbReference type="Gene3D" id="1.10.10.60">
    <property type="entry name" value="Homeodomain-like"/>
    <property type="match status" value="2"/>
</dbReference>
<dbReference type="GO" id="GO:0003677">
    <property type="term" value="F:DNA binding"/>
    <property type="evidence" value="ECO:0007669"/>
    <property type="project" value="UniProtKB-KW"/>
</dbReference>
<dbReference type="AlphaFoldDB" id="A0A2Z6RKC2"/>
<dbReference type="EMBL" id="BEXD01002236">
    <property type="protein sequence ID" value="GBB97599.1"/>
    <property type="molecule type" value="Genomic_DNA"/>
</dbReference>
<dbReference type="SMART" id="SM00674">
    <property type="entry name" value="CENPB"/>
    <property type="match status" value="1"/>
</dbReference>
<dbReference type="PANTHER" id="PTHR19303:SF70">
    <property type="entry name" value="HTH CENPB-TYPE DOMAIN-CONTAINING PROTEIN"/>
    <property type="match status" value="1"/>
</dbReference>
<dbReference type="InterPro" id="IPR004875">
    <property type="entry name" value="DDE_SF_endonuclease_dom"/>
</dbReference>
<dbReference type="InterPro" id="IPR006600">
    <property type="entry name" value="HTH_CenpB_DNA-bd_dom"/>
</dbReference>
<dbReference type="GO" id="GO:0005634">
    <property type="term" value="C:nucleus"/>
    <property type="evidence" value="ECO:0007669"/>
    <property type="project" value="TreeGrafter"/>
</dbReference>
<feature type="domain" description="HTH CENPB-type" evidence="3">
    <location>
        <begin position="73"/>
        <end position="146"/>
    </location>
</feature>
<proteinExistence type="predicted"/>
<keyword evidence="5" id="KW-1185">Reference proteome</keyword>
<dbReference type="PROSITE" id="PS51253">
    <property type="entry name" value="HTH_CENPB"/>
    <property type="match status" value="1"/>
</dbReference>
<protein>
    <recommendedName>
        <fullName evidence="3">HTH CENPB-type domain-containing protein</fullName>
    </recommendedName>
</protein>
<gene>
    <name evidence="4" type="ORF">RclHR1_03010002</name>
</gene>
<dbReference type="Proteomes" id="UP000247702">
    <property type="component" value="Unassembled WGS sequence"/>
</dbReference>
<dbReference type="Pfam" id="PF03184">
    <property type="entry name" value="DDE_1"/>
    <property type="match status" value="1"/>
</dbReference>
<evidence type="ECO:0000256" key="2">
    <source>
        <dbReference type="SAM" id="MobiDB-lite"/>
    </source>
</evidence>
<evidence type="ECO:0000313" key="4">
    <source>
        <dbReference type="EMBL" id="GBB97599.1"/>
    </source>
</evidence>
<dbReference type="InterPro" id="IPR009057">
    <property type="entry name" value="Homeodomain-like_sf"/>
</dbReference>
<dbReference type="PANTHER" id="PTHR19303">
    <property type="entry name" value="TRANSPOSON"/>
    <property type="match status" value="1"/>
</dbReference>
<comment type="caution">
    <text evidence="4">The sequence shown here is derived from an EMBL/GenBank/DDBJ whole genome shotgun (WGS) entry which is preliminary data.</text>
</comment>
<dbReference type="SUPFAM" id="SSF46689">
    <property type="entry name" value="Homeodomain-like"/>
    <property type="match status" value="1"/>
</dbReference>
<sequence>MPPNRQRRSVISDDLKRQICEWSEANKNKKHHEVAQFFNEKNPNVKIDRSTVSKILKEKDKWKAVVSAEVSNKTFRHRKVKFPSLDHAMSLWVENATAGGVTLTDLLIKEKARVFAQAFNIQESELVFSNGWLEKFKKCNNIQRYHAHREAGTNPNPDSDNIDNDGSTGAGRCDNNASGREVTQLNLTHVEVAFLPPNTTSHLQPLDAGVIKSFKAHYKQNYCRHILKLFEEEKDINKEKQAILNEDVADTNQIIEDLGAESDDPLADSLANALNDFCDLDEEIPTEDVLNENDIIKLIQEEMNEENDNSDDSEDEPVLVSLDDATKSLQTWVTFFEQQEIDEFKNEDGHIFKKYLKTVHKLKMQTKKQAQITSFFS</sequence>